<comment type="caution">
    <text evidence="1">The sequence shown here is derived from an EMBL/GenBank/DDBJ whole genome shotgun (WGS) entry which is preliminary data.</text>
</comment>
<evidence type="ECO:0000313" key="2">
    <source>
        <dbReference type="Proteomes" id="UP000663879"/>
    </source>
</evidence>
<dbReference type="AlphaFoldDB" id="A0A813PWS7"/>
<accession>A0A813PWS7</accession>
<reference evidence="1" key="1">
    <citation type="submission" date="2021-02" db="EMBL/GenBank/DDBJ databases">
        <authorList>
            <person name="Nowell W R."/>
        </authorList>
    </citation>
    <scope>NUCLEOTIDE SEQUENCE</scope>
    <source>
        <strain evidence="1">Ploen Becks lab</strain>
    </source>
</reference>
<proteinExistence type="predicted"/>
<keyword evidence="2" id="KW-1185">Reference proteome</keyword>
<dbReference type="OrthoDB" id="44820at2759"/>
<dbReference type="PANTHER" id="PTHR31094:SF2">
    <property type="entry name" value="RIKEN CDNA 2310061I04 GENE"/>
    <property type="match status" value="1"/>
</dbReference>
<organism evidence="1 2">
    <name type="scientific">Brachionus calyciflorus</name>
    <dbReference type="NCBI Taxonomy" id="104777"/>
    <lineage>
        <taxon>Eukaryota</taxon>
        <taxon>Metazoa</taxon>
        <taxon>Spiralia</taxon>
        <taxon>Gnathifera</taxon>
        <taxon>Rotifera</taxon>
        <taxon>Eurotatoria</taxon>
        <taxon>Monogononta</taxon>
        <taxon>Pseudotrocha</taxon>
        <taxon>Ploima</taxon>
        <taxon>Brachionidae</taxon>
        <taxon>Brachionus</taxon>
    </lineage>
</organism>
<dbReference type="InterPro" id="IPR018790">
    <property type="entry name" value="DUF2358"/>
</dbReference>
<gene>
    <name evidence="1" type="ORF">OXX778_LOCUS4327</name>
</gene>
<dbReference type="PANTHER" id="PTHR31094">
    <property type="entry name" value="RIKEN CDNA 2310061I04 GENE"/>
    <property type="match status" value="1"/>
</dbReference>
<evidence type="ECO:0000313" key="1">
    <source>
        <dbReference type="EMBL" id="CAF0759006.1"/>
    </source>
</evidence>
<dbReference type="EMBL" id="CAJNOC010000419">
    <property type="protein sequence ID" value="CAF0759006.1"/>
    <property type="molecule type" value="Genomic_DNA"/>
</dbReference>
<dbReference type="Proteomes" id="UP000663879">
    <property type="component" value="Unassembled WGS sequence"/>
</dbReference>
<name>A0A813PWS7_9BILA</name>
<sequence>MKYLVSFPLRKSISNFHLNQLNYSFLSRYSSTKSLINDSLCQKNDLNNCSFDKDSKNVILKNSLVEKINKNQTRLFTTTSLNRLSTEQETADPYKKPTKEQLLLLKEKLVQILPKFMVESHPYNLYTANVVFENYYSEPGKITEGALQYAIQLLLLRMKINWKFSYSRIEVLKVTIDELEGAVKVRWRLVGVRGLKSMVQPWKVKVWNVKDTIKNESEWNDGFSIFYVRGDGLIYKHTLQRVMSQKDEEPVVADSKAKKVENLDVNNTICTKH</sequence>
<protein>
    <submittedName>
        <fullName evidence="1">Uncharacterized protein</fullName>
    </submittedName>
</protein>
<dbReference type="Pfam" id="PF10184">
    <property type="entry name" value="DUF2358"/>
    <property type="match status" value="1"/>
</dbReference>